<evidence type="ECO:0000313" key="1">
    <source>
        <dbReference type="EMBL" id="KAI3710301.1"/>
    </source>
</evidence>
<reference evidence="2" key="1">
    <citation type="journal article" date="2022" name="Mol. Ecol. Resour.">
        <title>The genomes of chicory, endive, great burdock and yacon provide insights into Asteraceae palaeo-polyploidization history and plant inulin production.</title>
        <authorList>
            <person name="Fan W."/>
            <person name="Wang S."/>
            <person name="Wang H."/>
            <person name="Wang A."/>
            <person name="Jiang F."/>
            <person name="Liu H."/>
            <person name="Zhao H."/>
            <person name="Xu D."/>
            <person name="Zhang Y."/>
        </authorList>
    </citation>
    <scope>NUCLEOTIDE SEQUENCE [LARGE SCALE GENOMIC DNA]</scope>
    <source>
        <strain evidence="2">cv. Punajuju</strain>
    </source>
</reference>
<organism evidence="1 2">
    <name type="scientific">Cichorium intybus</name>
    <name type="common">Chicory</name>
    <dbReference type="NCBI Taxonomy" id="13427"/>
    <lineage>
        <taxon>Eukaryota</taxon>
        <taxon>Viridiplantae</taxon>
        <taxon>Streptophyta</taxon>
        <taxon>Embryophyta</taxon>
        <taxon>Tracheophyta</taxon>
        <taxon>Spermatophyta</taxon>
        <taxon>Magnoliopsida</taxon>
        <taxon>eudicotyledons</taxon>
        <taxon>Gunneridae</taxon>
        <taxon>Pentapetalae</taxon>
        <taxon>asterids</taxon>
        <taxon>campanulids</taxon>
        <taxon>Asterales</taxon>
        <taxon>Asteraceae</taxon>
        <taxon>Cichorioideae</taxon>
        <taxon>Cichorieae</taxon>
        <taxon>Cichoriinae</taxon>
        <taxon>Cichorium</taxon>
    </lineage>
</organism>
<sequence>MSKGTDSRSNLPASILARSSTSLINGNSKTKDFSASGLKSLVEEHSIPKSKIEITTSVVAFLWLYTSIQGDKPARVVVSSELPLASGLGSSTAYYVSLAGALLASSASVNIDFSNEDWLSLGEKEQKLTKYLSF</sequence>
<protein>
    <submittedName>
        <fullName evidence="1">Uncharacterized protein</fullName>
    </submittedName>
</protein>
<dbReference type="Proteomes" id="UP001055811">
    <property type="component" value="Linkage Group LG07"/>
</dbReference>
<name>A0ACB9AK05_CICIN</name>
<accession>A0ACB9AK05</accession>
<keyword evidence="2" id="KW-1185">Reference proteome</keyword>
<evidence type="ECO:0000313" key="2">
    <source>
        <dbReference type="Proteomes" id="UP001055811"/>
    </source>
</evidence>
<dbReference type="EMBL" id="CM042015">
    <property type="protein sequence ID" value="KAI3710301.1"/>
    <property type="molecule type" value="Genomic_DNA"/>
</dbReference>
<reference evidence="1 2" key="2">
    <citation type="journal article" date="2022" name="Mol. Ecol. Resour.">
        <title>The genomes of chicory, endive, great burdock and yacon provide insights into Asteraceae paleo-polyploidization history and plant inulin production.</title>
        <authorList>
            <person name="Fan W."/>
            <person name="Wang S."/>
            <person name="Wang H."/>
            <person name="Wang A."/>
            <person name="Jiang F."/>
            <person name="Liu H."/>
            <person name="Zhao H."/>
            <person name="Xu D."/>
            <person name="Zhang Y."/>
        </authorList>
    </citation>
    <scope>NUCLEOTIDE SEQUENCE [LARGE SCALE GENOMIC DNA]</scope>
    <source>
        <strain evidence="2">cv. Punajuju</strain>
        <tissue evidence="1">Leaves</tissue>
    </source>
</reference>
<gene>
    <name evidence="1" type="ORF">L2E82_40079</name>
</gene>
<proteinExistence type="predicted"/>
<comment type="caution">
    <text evidence="1">The sequence shown here is derived from an EMBL/GenBank/DDBJ whole genome shotgun (WGS) entry which is preliminary data.</text>
</comment>